<comment type="caution">
    <text evidence="2">The sequence shown here is derived from an EMBL/GenBank/DDBJ whole genome shotgun (WGS) entry which is preliminary data.</text>
</comment>
<feature type="transmembrane region" description="Helical" evidence="1">
    <location>
        <begin position="12"/>
        <end position="31"/>
    </location>
</feature>
<protein>
    <submittedName>
        <fullName evidence="2">Uncharacterized protein</fullName>
    </submittedName>
</protein>
<organism evidence="2 3">
    <name type="scientific">Pseudogracilibacillus auburnensis</name>
    <dbReference type="NCBI Taxonomy" id="1494959"/>
    <lineage>
        <taxon>Bacteria</taxon>
        <taxon>Bacillati</taxon>
        <taxon>Bacillota</taxon>
        <taxon>Bacilli</taxon>
        <taxon>Bacillales</taxon>
        <taxon>Bacillaceae</taxon>
        <taxon>Pseudogracilibacillus</taxon>
    </lineage>
</organism>
<accession>A0A2V3VIL4</accession>
<reference evidence="2 3" key="1">
    <citation type="submission" date="2018-05" db="EMBL/GenBank/DDBJ databases">
        <title>Genomic Encyclopedia of Type Strains, Phase IV (KMG-IV): sequencing the most valuable type-strain genomes for metagenomic binning, comparative biology and taxonomic classification.</title>
        <authorList>
            <person name="Goeker M."/>
        </authorList>
    </citation>
    <scope>NUCLEOTIDE SEQUENCE [LARGE SCALE GENOMIC DNA]</scope>
    <source>
        <strain evidence="2 3">DSM 28556</strain>
    </source>
</reference>
<evidence type="ECO:0000313" key="3">
    <source>
        <dbReference type="Proteomes" id="UP000247978"/>
    </source>
</evidence>
<dbReference type="Proteomes" id="UP000247978">
    <property type="component" value="Unassembled WGS sequence"/>
</dbReference>
<name>A0A2V3VIL4_9BACI</name>
<keyword evidence="3" id="KW-1185">Reference proteome</keyword>
<dbReference type="EMBL" id="QJJQ01000020">
    <property type="protein sequence ID" value="PXW81643.1"/>
    <property type="molecule type" value="Genomic_DNA"/>
</dbReference>
<sequence>MKISWIDVLNSNFLGALAGAIVTGLVAIYVLRKDIKFQLASKKEELENNYKKAFILIEMWSNSFLETYSNLNELLNYEKAEKKQQINMQLEAVRESKYRLDNVNDDYIPQEVYQDFIDLKVYIDLIFHEYSAYTDSIQLIAADNSFILARENEAIKSILINSYEEIYDAFKLKLNRLAKFRESL</sequence>
<keyword evidence="1" id="KW-0812">Transmembrane</keyword>
<dbReference type="RefSeq" id="WP_110397210.1">
    <property type="nucleotide sequence ID" value="NZ_JBHUHB010000001.1"/>
</dbReference>
<dbReference type="AlphaFoldDB" id="A0A2V3VIL4"/>
<evidence type="ECO:0000256" key="1">
    <source>
        <dbReference type="SAM" id="Phobius"/>
    </source>
</evidence>
<keyword evidence="1" id="KW-1133">Transmembrane helix</keyword>
<proteinExistence type="predicted"/>
<evidence type="ECO:0000313" key="2">
    <source>
        <dbReference type="EMBL" id="PXW81643.1"/>
    </source>
</evidence>
<gene>
    <name evidence="2" type="ORF">DFR56_12016</name>
</gene>
<keyword evidence="1" id="KW-0472">Membrane</keyword>
<dbReference type="OrthoDB" id="9867322at2"/>